<proteinExistence type="predicted"/>
<gene>
    <name evidence="1" type="ORF">WI372_11285</name>
</gene>
<keyword evidence="2" id="KW-1185">Reference proteome</keyword>
<sequence>MIPDPVLPSRTPSGEARREYAQLLRLHERLATQLRHVRDELDTPELQSLLREIRSRTGASPRDAITDVKSSVEEALRTLSVSSSEAHSILTWEGEATRIDGIGELPAPLARFLAERTRLDGFSYEVLQDEVRGWVVRWREHTSDGRIRGFGQFYERPYAWLDD</sequence>
<name>A0ABU9EBP5_9BACT</name>
<organism evidence="1 2">
    <name type="scientific">Gaopeijia maritima</name>
    <dbReference type="NCBI Taxonomy" id="3119007"/>
    <lineage>
        <taxon>Bacteria</taxon>
        <taxon>Pseudomonadati</taxon>
        <taxon>Gemmatimonadota</taxon>
        <taxon>Longimicrobiia</taxon>
        <taxon>Gaopeijiales</taxon>
        <taxon>Gaopeijiaceae</taxon>
        <taxon>Gaopeijia</taxon>
    </lineage>
</organism>
<dbReference type="RefSeq" id="WP_405281530.1">
    <property type="nucleotide sequence ID" value="NZ_CP144380.1"/>
</dbReference>
<evidence type="ECO:0000313" key="2">
    <source>
        <dbReference type="Proteomes" id="UP001484239"/>
    </source>
</evidence>
<dbReference type="EMBL" id="JBBHLI010000006">
    <property type="protein sequence ID" value="MEK9501563.1"/>
    <property type="molecule type" value="Genomic_DNA"/>
</dbReference>
<protein>
    <submittedName>
        <fullName evidence="1">Uncharacterized protein</fullName>
    </submittedName>
</protein>
<accession>A0ABU9EBP5</accession>
<dbReference type="Proteomes" id="UP001484239">
    <property type="component" value="Unassembled WGS sequence"/>
</dbReference>
<reference evidence="1 2" key="1">
    <citation type="submission" date="2024-02" db="EMBL/GenBank/DDBJ databases">
        <title>A novel Gemmatimonadota bacterium.</title>
        <authorList>
            <person name="Du Z.-J."/>
            <person name="Ye Y.-Q."/>
        </authorList>
    </citation>
    <scope>NUCLEOTIDE SEQUENCE [LARGE SCALE GENOMIC DNA]</scope>
    <source>
        <strain evidence="1 2">DH-20</strain>
    </source>
</reference>
<comment type="caution">
    <text evidence="1">The sequence shown here is derived from an EMBL/GenBank/DDBJ whole genome shotgun (WGS) entry which is preliminary data.</text>
</comment>
<evidence type="ECO:0000313" key="1">
    <source>
        <dbReference type="EMBL" id="MEK9501563.1"/>
    </source>
</evidence>